<comment type="caution">
    <text evidence="1">The sequence shown here is derived from an EMBL/GenBank/DDBJ whole genome shotgun (WGS) entry which is preliminary data.</text>
</comment>
<dbReference type="InParanoid" id="S7W4K0"/>
<reference evidence="2" key="1">
    <citation type="journal article" date="2013" name="PLoS Genet.">
        <title>The genome of Spraguea lophii and the basis of host-microsporidian interactions.</title>
        <authorList>
            <person name="Campbell S.E."/>
            <person name="Williams T.A."/>
            <person name="Yousuf A."/>
            <person name="Soanes D.M."/>
            <person name="Paszkiewicz K.H."/>
            <person name="Williams B.A.P."/>
        </authorList>
    </citation>
    <scope>NUCLEOTIDE SEQUENCE [LARGE SCALE GENOMIC DNA]</scope>
    <source>
        <strain evidence="2">42_110</strain>
    </source>
</reference>
<sequence length="120" mass="14853">MYQLLRNIKNILRKKLSDLDINIDNIDIDKYIEKLPEYNEILRIKHNDNKKHSDNEEHRLKKYDNEKHKYIDREITNIDNPYGYDLINLKEYINHIEEYPSNKELMDIKTYLWNMKNNKK</sequence>
<keyword evidence="2" id="KW-1185">Reference proteome</keyword>
<accession>S7W4K0</accession>
<organism evidence="1 2">
    <name type="scientific">Spraguea lophii (strain 42_110)</name>
    <name type="common">Microsporidian parasite</name>
    <dbReference type="NCBI Taxonomy" id="1358809"/>
    <lineage>
        <taxon>Eukaryota</taxon>
        <taxon>Fungi</taxon>
        <taxon>Fungi incertae sedis</taxon>
        <taxon>Microsporidia</taxon>
        <taxon>Spragueidae</taxon>
        <taxon>Spraguea</taxon>
    </lineage>
</organism>
<dbReference type="HOGENOM" id="CLU_2051190_0_0_1"/>
<name>S7W4K0_SPRLO</name>
<gene>
    <name evidence="1" type="ORF">SLOPH_803</name>
</gene>
<dbReference type="EMBL" id="ATCN01001389">
    <property type="protein sequence ID" value="EPR77656.1"/>
    <property type="molecule type" value="Genomic_DNA"/>
</dbReference>
<protein>
    <submittedName>
        <fullName evidence="1">Uncharacterized protein</fullName>
    </submittedName>
</protein>
<evidence type="ECO:0000313" key="2">
    <source>
        <dbReference type="Proteomes" id="UP000014978"/>
    </source>
</evidence>
<proteinExistence type="predicted"/>
<dbReference type="VEuPathDB" id="MicrosporidiaDB:SLOPH_803"/>
<evidence type="ECO:0000313" key="1">
    <source>
        <dbReference type="EMBL" id="EPR77656.1"/>
    </source>
</evidence>
<dbReference type="Proteomes" id="UP000014978">
    <property type="component" value="Unassembled WGS sequence"/>
</dbReference>
<dbReference type="AlphaFoldDB" id="S7W4K0"/>